<reference evidence="1" key="1">
    <citation type="submission" date="2021-02" db="EMBL/GenBank/DDBJ databases">
        <authorList>
            <person name="Nowell W R."/>
        </authorList>
    </citation>
    <scope>NUCLEOTIDE SEQUENCE</scope>
</reference>
<dbReference type="InterPro" id="IPR030125">
    <property type="entry name" value="SPIN90/Ldb17"/>
</dbReference>
<comment type="caution">
    <text evidence="1">The sequence shown here is derived from an EMBL/GenBank/DDBJ whole genome shotgun (WGS) entry which is preliminary data.</text>
</comment>
<name>A0A819B9G3_9BILA</name>
<dbReference type="GO" id="GO:0071933">
    <property type="term" value="F:Arp2/3 complex binding"/>
    <property type="evidence" value="ECO:0007669"/>
    <property type="project" value="TreeGrafter"/>
</dbReference>
<evidence type="ECO:0000313" key="2">
    <source>
        <dbReference type="Proteomes" id="UP000663868"/>
    </source>
</evidence>
<dbReference type="AlphaFoldDB" id="A0A819B9G3"/>
<dbReference type="PANTHER" id="PTHR13357">
    <property type="entry name" value="SH3 ADAPTER PROTEIN SPIN90 NCK INTERACTING PROTEIN WITH SH3 DOMAIN"/>
    <property type="match status" value="1"/>
</dbReference>
<evidence type="ECO:0008006" key="3">
    <source>
        <dbReference type="Google" id="ProtNLM"/>
    </source>
</evidence>
<organism evidence="1 2">
    <name type="scientific">Adineta steineri</name>
    <dbReference type="NCBI Taxonomy" id="433720"/>
    <lineage>
        <taxon>Eukaryota</taxon>
        <taxon>Metazoa</taxon>
        <taxon>Spiralia</taxon>
        <taxon>Gnathifera</taxon>
        <taxon>Rotifera</taxon>
        <taxon>Eurotatoria</taxon>
        <taxon>Bdelloidea</taxon>
        <taxon>Adinetida</taxon>
        <taxon>Adinetidae</taxon>
        <taxon>Adineta</taxon>
    </lineage>
</organism>
<dbReference type="Proteomes" id="UP000663868">
    <property type="component" value="Unassembled WGS sequence"/>
</dbReference>
<sequence length="415" mass="48208">MNTDEIVSDIISLIHSTTQSNYIICSKVSSKIFSYLSQIQYKDNQWNELNDAIERFDQNIDHPDLQQFRQLIQTISLCSNDCEERNYTLGRDRNTLTNSIDQLRDLLKSHVDLRCFLLAKLIQQQDIRLYLIDLMNLTGMNVGDEIHGILCDIVYLLCQIDPTFTISNVIDHPIVSNCIRIIQTNIYSKGGNNMKSTMISALNLLTKLLLTGEIFPVQTKSQISNPTFLRCIFELIENHRDENELITILIKFLLSFNLRFDYPHENPILLTLVDINGEISCQELIERLILLFNRNIDPTEHKTTNSIIKFFGDLCDDQVITNNMFLSDSNRRLIIEIISRELSNRSCSDEMTTGYLSLLELLLRNQIIISETCTRIDELQTCFRFYLNSENCLDDNRFIINEIIRQHKCLSTNEI</sequence>
<dbReference type="PANTHER" id="PTHR13357:SF1">
    <property type="entry name" value="NCK-INTERACTING PROTEIN WITH SH3 DOMAIN"/>
    <property type="match status" value="1"/>
</dbReference>
<dbReference type="EMBL" id="CAJOBB010001037">
    <property type="protein sequence ID" value="CAF3797877.1"/>
    <property type="molecule type" value="Genomic_DNA"/>
</dbReference>
<dbReference type="GO" id="GO:0006897">
    <property type="term" value="P:endocytosis"/>
    <property type="evidence" value="ECO:0007669"/>
    <property type="project" value="TreeGrafter"/>
</dbReference>
<proteinExistence type="predicted"/>
<evidence type="ECO:0000313" key="1">
    <source>
        <dbReference type="EMBL" id="CAF3797877.1"/>
    </source>
</evidence>
<protein>
    <recommendedName>
        <fullName evidence="3">SPIN90/Ldb17 leucine-rich domain-containing protein</fullName>
    </recommendedName>
</protein>
<gene>
    <name evidence="1" type="ORF">KXQ929_LOCUS16858</name>
</gene>
<accession>A0A819B9G3</accession>